<evidence type="ECO:0000256" key="3">
    <source>
        <dbReference type="ARBA" id="ARBA00022989"/>
    </source>
</evidence>
<keyword evidence="7" id="KW-0732">Signal</keyword>
<dbReference type="SUPFAM" id="SSF48726">
    <property type="entry name" value="Immunoglobulin"/>
    <property type="match status" value="1"/>
</dbReference>
<evidence type="ECO:0000256" key="7">
    <source>
        <dbReference type="SAM" id="SignalP"/>
    </source>
</evidence>
<dbReference type="AlphaFoldDB" id="V9L3M6"/>
<proteinExistence type="evidence at transcript level"/>
<dbReference type="InterPro" id="IPR036179">
    <property type="entry name" value="Ig-like_dom_sf"/>
</dbReference>
<keyword evidence="3 6" id="KW-1133">Transmembrane helix</keyword>
<sequence>MSRFPARVSLLFACFGVFSAVAAEGTANGTTCDPSVTHRAGEDVSLSCMLDCVPSCVWEKRELNRREWTRVRNTDNSSTADLHLGSMTSTHVAVYRCRVNHSVSCDVRLRLQNSLEPIWKMIAIDESTKNLILITEGILLLLCVVVPGSLLIHKKSKVSARERMKQKQMDNNNVYEGLNLDDMSVYEDITRGQQCMYQDVGMYRECGFQLETP</sequence>
<organism evidence="9">
    <name type="scientific">Callorhinchus milii</name>
    <name type="common">Ghost shark</name>
    <dbReference type="NCBI Taxonomy" id="7868"/>
    <lineage>
        <taxon>Eukaryota</taxon>
        <taxon>Metazoa</taxon>
        <taxon>Chordata</taxon>
        <taxon>Craniata</taxon>
        <taxon>Vertebrata</taxon>
        <taxon>Chondrichthyes</taxon>
        <taxon>Holocephali</taxon>
        <taxon>Chimaeriformes</taxon>
        <taxon>Callorhinchidae</taxon>
        <taxon>Callorhinchus</taxon>
    </lineage>
</organism>
<dbReference type="InterPro" id="IPR003110">
    <property type="entry name" value="Phos_immunorcpt_sig_ITAM"/>
</dbReference>
<evidence type="ECO:0000256" key="6">
    <source>
        <dbReference type="SAM" id="Phobius"/>
    </source>
</evidence>
<dbReference type="PROSITE" id="PS50835">
    <property type="entry name" value="IG_LIKE"/>
    <property type="match status" value="1"/>
</dbReference>
<accession>V9L3M6</accession>
<dbReference type="GO" id="GO:0004888">
    <property type="term" value="F:transmembrane signaling receptor activity"/>
    <property type="evidence" value="ECO:0007669"/>
    <property type="project" value="InterPro"/>
</dbReference>
<evidence type="ECO:0000313" key="9">
    <source>
        <dbReference type="EMBL" id="AFP06062.1"/>
    </source>
</evidence>
<evidence type="ECO:0000256" key="1">
    <source>
        <dbReference type="ARBA" id="ARBA00004479"/>
    </source>
</evidence>
<protein>
    <submittedName>
        <fullName evidence="9">B-cell antigen receptor complex-associated protein alpha chain-like protein</fullName>
    </submittedName>
</protein>
<keyword evidence="9" id="KW-0675">Receptor</keyword>
<dbReference type="Gene3D" id="2.60.40.10">
    <property type="entry name" value="Immunoglobulins"/>
    <property type="match status" value="1"/>
</dbReference>
<dbReference type="InterPro" id="IPR013783">
    <property type="entry name" value="Ig-like_fold"/>
</dbReference>
<dbReference type="EMBL" id="JW873545">
    <property type="protein sequence ID" value="AFP06062.1"/>
    <property type="molecule type" value="mRNA"/>
</dbReference>
<dbReference type="GO" id="GO:0030183">
    <property type="term" value="P:B cell differentiation"/>
    <property type="evidence" value="ECO:0007669"/>
    <property type="project" value="TreeGrafter"/>
</dbReference>
<dbReference type="InterPro" id="IPR003599">
    <property type="entry name" value="Ig_sub"/>
</dbReference>
<evidence type="ECO:0000256" key="2">
    <source>
        <dbReference type="ARBA" id="ARBA00022692"/>
    </source>
</evidence>
<dbReference type="PROSITE" id="PS51055">
    <property type="entry name" value="ITAM_1"/>
    <property type="match status" value="1"/>
</dbReference>
<keyword evidence="4 6" id="KW-0472">Membrane</keyword>
<dbReference type="PANTHER" id="PTHR14334:SF1">
    <property type="entry name" value="B-CELL ANTIGEN RECEPTOR COMPLEX-ASSOCIATED PROTEIN ALPHA CHAIN"/>
    <property type="match status" value="1"/>
</dbReference>
<keyword evidence="2 6" id="KW-0812">Transmembrane</keyword>
<comment type="subcellular location">
    <subcellularLocation>
        <location evidence="1">Membrane</location>
        <topology evidence="1">Single-pass type I membrane protein</topology>
    </subcellularLocation>
</comment>
<keyword evidence="5" id="KW-0393">Immunoglobulin domain</keyword>
<evidence type="ECO:0000256" key="4">
    <source>
        <dbReference type="ARBA" id="ARBA00023136"/>
    </source>
</evidence>
<feature type="chain" id="PRO_5004778577" evidence="7">
    <location>
        <begin position="24"/>
        <end position="213"/>
    </location>
</feature>
<evidence type="ECO:0000259" key="8">
    <source>
        <dbReference type="PROSITE" id="PS50835"/>
    </source>
</evidence>
<dbReference type="InterPro" id="IPR007110">
    <property type="entry name" value="Ig-like_dom"/>
</dbReference>
<reference evidence="9" key="1">
    <citation type="journal article" date="2014" name="Nature">
        <title>Elephant shark genome provides unique insights into gnathostome evolution.</title>
        <authorList>
            <consortium name="International Elephant Shark Genome Sequencing Consortium"/>
            <person name="Venkatesh B."/>
            <person name="Lee A.P."/>
            <person name="Ravi V."/>
            <person name="Maurya A.K."/>
            <person name="Lian M.M."/>
            <person name="Swann J.B."/>
            <person name="Ohta Y."/>
            <person name="Flajnik M.F."/>
            <person name="Sutoh Y."/>
            <person name="Kasahara M."/>
            <person name="Hoon S."/>
            <person name="Gangu V."/>
            <person name="Roy S.W."/>
            <person name="Irimia M."/>
            <person name="Korzh V."/>
            <person name="Kondrychyn I."/>
            <person name="Lim Z.W."/>
            <person name="Tay B.H."/>
            <person name="Tohari S."/>
            <person name="Kong K.W."/>
            <person name="Ho S."/>
            <person name="Lorente-Galdos B."/>
            <person name="Quilez J."/>
            <person name="Marques-Bonet T."/>
            <person name="Raney B.J."/>
            <person name="Ingham P.W."/>
            <person name="Tay A."/>
            <person name="Hillier L.W."/>
            <person name="Minx P."/>
            <person name="Boehm T."/>
            <person name="Wilson R.K."/>
            <person name="Brenner S."/>
            <person name="Warren W.C."/>
        </authorList>
    </citation>
    <scope>NUCLEOTIDE SEQUENCE</scope>
    <source>
        <tissue evidence="9">Spleen</tissue>
    </source>
</reference>
<feature type="signal peptide" evidence="7">
    <location>
        <begin position="1"/>
        <end position="23"/>
    </location>
</feature>
<evidence type="ECO:0000256" key="5">
    <source>
        <dbReference type="ARBA" id="ARBA00023319"/>
    </source>
</evidence>
<dbReference type="GO" id="GO:0019815">
    <property type="term" value="C:B cell receptor complex"/>
    <property type="evidence" value="ECO:0007669"/>
    <property type="project" value="TreeGrafter"/>
</dbReference>
<name>V9L3M6_CALMI</name>
<dbReference type="PANTHER" id="PTHR14334">
    <property type="entry name" value="B-CELL ANTIGEN RECEPTOR COMPLEX-ASSOCIATED PROTEIN"/>
    <property type="match status" value="1"/>
</dbReference>
<dbReference type="SMART" id="SM00409">
    <property type="entry name" value="IG"/>
    <property type="match status" value="1"/>
</dbReference>
<dbReference type="GO" id="GO:0009897">
    <property type="term" value="C:external side of plasma membrane"/>
    <property type="evidence" value="ECO:0007669"/>
    <property type="project" value="TreeGrafter"/>
</dbReference>
<dbReference type="GO" id="GO:0050853">
    <property type="term" value="P:B cell receptor signaling pathway"/>
    <property type="evidence" value="ECO:0007669"/>
    <property type="project" value="TreeGrafter"/>
</dbReference>
<feature type="domain" description="Ig-like" evidence="8">
    <location>
        <begin position="5"/>
        <end position="108"/>
    </location>
</feature>
<feature type="transmembrane region" description="Helical" evidence="6">
    <location>
        <begin position="131"/>
        <end position="153"/>
    </location>
</feature>